<dbReference type="InterPro" id="IPR005840">
    <property type="entry name" value="Ribosomal_uS12_MeSTrfase_RimO"/>
</dbReference>
<dbReference type="EMBL" id="JADIMO010000107">
    <property type="protein sequence ID" value="MBO8445706.1"/>
    <property type="molecule type" value="Genomic_DNA"/>
</dbReference>
<evidence type="ECO:0000259" key="11">
    <source>
        <dbReference type="PROSITE" id="PS51918"/>
    </source>
</evidence>
<dbReference type="GO" id="GO:0006400">
    <property type="term" value="P:tRNA modification"/>
    <property type="evidence" value="ECO:0007669"/>
    <property type="project" value="InterPro"/>
</dbReference>
<comment type="caution">
    <text evidence="12">The sequence shown here is derived from an EMBL/GenBank/DDBJ whole genome shotgun (WGS) entry which is preliminary data.</text>
</comment>
<dbReference type="PROSITE" id="PS01278">
    <property type="entry name" value="MTTASE_RADICAL"/>
    <property type="match status" value="1"/>
</dbReference>
<sequence>MSGHERPRLKAVTLGCSKNRVDTEHILAQLGDKYEIVPEQDEDTSVDILLLNTCAFIGDAKEESVNAILSAVALKGEGRIGKVFVFGCLPERYSSEMPELIPEVDAWFGARDFAPLVRALGAEPAPKKENVRRYLTTPGHYAFLKISEGCDRRCSYCAIPAIRGRHRSVPMEELVEEARLLAMKGVRELIVIAQDTTYYGLDLYRRRALAELLEKLSEIDGIEWIRIHYSYPDDFPEDVLDQMAHNPKVCRYMDIPLQHISDKVLGNMRRHVDGAWTRRLIKTMRERVPGVVLRTTMIVGHPGEGEEEFKELLDFVEEARFERLGAFRYSEEEGTYGAEHFRDEVSEEVKQDRWDRLMEAQSEISLEFNRSRIGSEVKVIIDDFSDGVFVCRSEFESPEVDGEILVKYDPSAMDGVEPYSMIGEFIMVRITGADEYDLIAEPADMDVCD</sequence>
<dbReference type="InterPro" id="IPR023404">
    <property type="entry name" value="rSAM_horseshoe"/>
</dbReference>
<evidence type="ECO:0000313" key="12">
    <source>
        <dbReference type="EMBL" id="MBO8445706.1"/>
    </source>
</evidence>
<keyword evidence="7 8" id="KW-0411">Iron-sulfur</keyword>
<dbReference type="SFLD" id="SFLDF00274">
    <property type="entry name" value="ribosomal_protein_S12_methylth"/>
    <property type="match status" value="1"/>
</dbReference>
<evidence type="ECO:0000259" key="10">
    <source>
        <dbReference type="PROSITE" id="PS51449"/>
    </source>
</evidence>
<dbReference type="AlphaFoldDB" id="A0A9D9EFS6"/>
<dbReference type="HAMAP" id="MF_01865">
    <property type="entry name" value="MTTase_RimO"/>
    <property type="match status" value="1"/>
</dbReference>
<proteinExistence type="inferred from homology"/>
<feature type="binding site" evidence="8">
    <location>
        <position position="88"/>
    </location>
    <ligand>
        <name>[4Fe-4S] cluster</name>
        <dbReference type="ChEBI" id="CHEBI:49883"/>
        <label>1</label>
    </ligand>
</feature>
<evidence type="ECO:0000256" key="5">
    <source>
        <dbReference type="ARBA" id="ARBA00022723"/>
    </source>
</evidence>
<feature type="domain" description="Radical SAM core" evidence="11">
    <location>
        <begin position="136"/>
        <end position="367"/>
    </location>
</feature>
<keyword evidence="12" id="KW-0689">Ribosomal protein</keyword>
<feature type="binding site" evidence="8">
    <location>
        <position position="157"/>
    </location>
    <ligand>
        <name>[4Fe-4S] cluster</name>
        <dbReference type="ChEBI" id="CHEBI:49883"/>
        <label>2</label>
        <note>4Fe-4S-S-AdoMet</note>
    </ligand>
</feature>
<dbReference type="Gene3D" id="3.40.50.12160">
    <property type="entry name" value="Methylthiotransferase, N-terminal domain"/>
    <property type="match status" value="1"/>
</dbReference>
<organism evidence="12 13">
    <name type="scientific">Candidatus Cryptobacteroides merdavium</name>
    <dbReference type="NCBI Taxonomy" id="2840769"/>
    <lineage>
        <taxon>Bacteria</taxon>
        <taxon>Pseudomonadati</taxon>
        <taxon>Bacteroidota</taxon>
        <taxon>Bacteroidia</taxon>
        <taxon>Bacteroidales</taxon>
        <taxon>Candidatus Cryptobacteroides</taxon>
    </lineage>
</organism>
<dbReference type="GO" id="GO:0046872">
    <property type="term" value="F:metal ion binding"/>
    <property type="evidence" value="ECO:0007669"/>
    <property type="project" value="UniProtKB-KW"/>
</dbReference>
<evidence type="ECO:0000256" key="4">
    <source>
        <dbReference type="ARBA" id="ARBA00022691"/>
    </source>
</evidence>
<dbReference type="GO" id="GO:0103039">
    <property type="term" value="F:protein methylthiotransferase activity"/>
    <property type="evidence" value="ECO:0007669"/>
    <property type="project" value="UniProtKB-EC"/>
</dbReference>
<dbReference type="SFLD" id="SFLDS00029">
    <property type="entry name" value="Radical_SAM"/>
    <property type="match status" value="1"/>
</dbReference>
<comment type="function">
    <text evidence="8">Catalyzes the methylthiolation of an aspartic acid residue of ribosomal protein uS12.</text>
</comment>
<feature type="binding site" evidence="8">
    <location>
        <position position="154"/>
    </location>
    <ligand>
        <name>[4Fe-4S] cluster</name>
        <dbReference type="ChEBI" id="CHEBI:49883"/>
        <label>2</label>
        <note>4Fe-4S-S-AdoMet</note>
    </ligand>
</feature>
<comment type="similarity">
    <text evidence="8">Belongs to the methylthiotransferase family. RimO subfamily.</text>
</comment>
<protein>
    <recommendedName>
        <fullName evidence="8">Ribosomal protein uS12 methylthiotransferase RimO</fullName>
        <shortName evidence="8">uS12 MTTase</shortName>
        <shortName evidence="8">uS12 methylthiotransferase</shortName>
        <ecNumber evidence="8">2.8.4.4</ecNumber>
    </recommendedName>
    <alternativeName>
        <fullName evidence="8">Ribosomal protein uS12 (aspartate-C(3))-methylthiotransferase</fullName>
    </alternativeName>
    <alternativeName>
        <fullName evidence="8">Ribosome maturation factor RimO</fullName>
    </alternativeName>
</protein>
<dbReference type="PROSITE" id="PS50926">
    <property type="entry name" value="TRAM"/>
    <property type="match status" value="1"/>
</dbReference>
<feature type="domain" description="MTTase N-terminal" evidence="10">
    <location>
        <begin position="7"/>
        <end position="125"/>
    </location>
</feature>
<dbReference type="PANTHER" id="PTHR43837:SF1">
    <property type="entry name" value="RIBOSOMAL PROTEIN US12 METHYLTHIOTRANSFERASE RIMO"/>
    <property type="match status" value="1"/>
</dbReference>
<dbReference type="Pfam" id="PF00919">
    <property type="entry name" value="UPF0004"/>
    <property type="match status" value="1"/>
</dbReference>
<dbReference type="Gene3D" id="3.80.30.20">
    <property type="entry name" value="tm_1862 like domain"/>
    <property type="match status" value="1"/>
</dbReference>
<dbReference type="PROSITE" id="PS51918">
    <property type="entry name" value="RADICAL_SAM"/>
    <property type="match status" value="1"/>
</dbReference>
<dbReference type="Proteomes" id="UP000823619">
    <property type="component" value="Unassembled WGS sequence"/>
</dbReference>
<dbReference type="InterPro" id="IPR058240">
    <property type="entry name" value="rSAM_sf"/>
</dbReference>
<dbReference type="NCBIfam" id="TIGR00089">
    <property type="entry name" value="MiaB/RimO family radical SAM methylthiotransferase"/>
    <property type="match status" value="1"/>
</dbReference>
<dbReference type="InterPro" id="IPR006638">
    <property type="entry name" value="Elp3/MiaA/NifB-like_rSAM"/>
</dbReference>
<dbReference type="InterPro" id="IPR005839">
    <property type="entry name" value="Methylthiotransferase"/>
</dbReference>
<dbReference type="FunFam" id="3.80.30.20:FF:000001">
    <property type="entry name" value="tRNA-2-methylthio-N(6)-dimethylallyladenosine synthase 2"/>
    <property type="match status" value="1"/>
</dbReference>
<dbReference type="SFLD" id="SFLDG01082">
    <property type="entry name" value="B12-binding_domain_containing"/>
    <property type="match status" value="1"/>
</dbReference>
<name>A0A9D9EFS6_9BACT</name>
<dbReference type="GO" id="GO:0005829">
    <property type="term" value="C:cytosol"/>
    <property type="evidence" value="ECO:0007669"/>
    <property type="project" value="TreeGrafter"/>
</dbReference>
<comment type="subcellular location">
    <subcellularLocation>
        <location evidence="8">Cytoplasm</location>
    </subcellularLocation>
</comment>
<keyword evidence="12" id="KW-0687">Ribonucleoprotein</keyword>
<feature type="domain" description="TRAM" evidence="9">
    <location>
        <begin position="370"/>
        <end position="444"/>
    </location>
</feature>
<dbReference type="InterPro" id="IPR038135">
    <property type="entry name" value="Methylthiotransferase_N_sf"/>
</dbReference>
<dbReference type="InterPro" id="IPR020612">
    <property type="entry name" value="Methylthiotransferase_CS"/>
</dbReference>
<dbReference type="EC" id="2.8.4.4" evidence="8"/>
<evidence type="ECO:0000259" key="9">
    <source>
        <dbReference type="PROSITE" id="PS50926"/>
    </source>
</evidence>
<dbReference type="NCBIfam" id="TIGR01125">
    <property type="entry name" value="30S ribosomal protein S12 methylthiotransferase RimO"/>
    <property type="match status" value="1"/>
</dbReference>
<dbReference type="PANTHER" id="PTHR43837">
    <property type="entry name" value="RIBOSOMAL PROTEIN S12 METHYLTHIOTRANSFERASE RIMO"/>
    <property type="match status" value="1"/>
</dbReference>
<dbReference type="InterPro" id="IPR013848">
    <property type="entry name" value="Methylthiotransferase_N"/>
</dbReference>
<comment type="catalytic activity">
    <reaction evidence="8">
        <text>L-aspartate(89)-[ribosomal protein uS12]-hydrogen + (sulfur carrier)-SH + AH2 + 2 S-adenosyl-L-methionine = 3-methylsulfanyl-L-aspartate(89)-[ribosomal protein uS12]-hydrogen + (sulfur carrier)-H + 5'-deoxyadenosine + L-methionine + A + S-adenosyl-L-homocysteine + 2 H(+)</text>
        <dbReference type="Rhea" id="RHEA:37087"/>
        <dbReference type="Rhea" id="RHEA-COMP:10460"/>
        <dbReference type="Rhea" id="RHEA-COMP:10461"/>
        <dbReference type="Rhea" id="RHEA-COMP:14737"/>
        <dbReference type="Rhea" id="RHEA-COMP:14739"/>
        <dbReference type="ChEBI" id="CHEBI:13193"/>
        <dbReference type="ChEBI" id="CHEBI:15378"/>
        <dbReference type="ChEBI" id="CHEBI:17319"/>
        <dbReference type="ChEBI" id="CHEBI:17499"/>
        <dbReference type="ChEBI" id="CHEBI:29917"/>
        <dbReference type="ChEBI" id="CHEBI:29961"/>
        <dbReference type="ChEBI" id="CHEBI:57844"/>
        <dbReference type="ChEBI" id="CHEBI:57856"/>
        <dbReference type="ChEBI" id="CHEBI:59789"/>
        <dbReference type="ChEBI" id="CHEBI:64428"/>
        <dbReference type="ChEBI" id="CHEBI:73599"/>
        <dbReference type="EC" id="2.8.4.4"/>
    </reaction>
</comment>
<dbReference type="Pfam" id="PF04055">
    <property type="entry name" value="Radical_SAM"/>
    <property type="match status" value="1"/>
</dbReference>
<dbReference type="Gene3D" id="2.40.50.140">
    <property type="entry name" value="Nucleic acid-binding proteins"/>
    <property type="match status" value="1"/>
</dbReference>
<feature type="binding site" evidence="8">
    <location>
        <position position="16"/>
    </location>
    <ligand>
        <name>[4Fe-4S] cluster</name>
        <dbReference type="ChEBI" id="CHEBI:49883"/>
        <label>1</label>
    </ligand>
</feature>
<dbReference type="InterPro" id="IPR007197">
    <property type="entry name" value="rSAM"/>
</dbReference>
<reference evidence="12" key="2">
    <citation type="journal article" date="2021" name="PeerJ">
        <title>Extensive microbial diversity within the chicken gut microbiome revealed by metagenomics and culture.</title>
        <authorList>
            <person name="Gilroy R."/>
            <person name="Ravi A."/>
            <person name="Getino M."/>
            <person name="Pursley I."/>
            <person name="Horton D.L."/>
            <person name="Alikhan N.F."/>
            <person name="Baker D."/>
            <person name="Gharbi K."/>
            <person name="Hall N."/>
            <person name="Watson M."/>
            <person name="Adriaenssens E.M."/>
            <person name="Foster-Nyarko E."/>
            <person name="Jarju S."/>
            <person name="Secka A."/>
            <person name="Antonio M."/>
            <person name="Oren A."/>
            <person name="Chaudhuri R.R."/>
            <person name="La Ragione R."/>
            <person name="Hildebrand F."/>
            <person name="Pallen M.J."/>
        </authorList>
    </citation>
    <scope>NUCLEOTIDE SEQUENCE</scope>
    <source>
        <strain evidence="12">D5-748</strain>
    </source>
</reference>
<keyword evidence="5 8" id="KW-0479">Metal-binding</keyword>
<feature type="binding site" evidence="8">
    <location>
        <position position="150"/>
    </location>
    <ligand>
        <name>[4Fe-4S] cluster</name>
        <dbReference type="ChEBI" id="CHEBI:49883"/>
        <label>2</label>
        <note>4Fe-4S-S-AdoMet</note>
    </ligand>
</feature>
<dbReference type="GO" id="GO:0005840">
    <property type="term" value="C:ribosome"/>
    <property type="evidence" value="ECO:0007669"/>
    <property type="project" value="UniProtKB-KW"/>
</dbReference>
<evidence type="ECO:0000256" key="2">
    <source>
        <dbReference type="ARBA" id="ARBA00022490"/>
    </source>
</evidence>
<accession>A0A9D9EFS6</accession>
<evidence type="ECO:0000313" key="13">
    <source>
        <dbReference type="Proteomes" id="UP000823619"/>
    </source>
</evidence>
<evidence type="ECO:0000256" key="6">
    <source>
        <dbReference type="ARBA" id="ARBA00023004"/>
    </source>
</evidence>
<reference evidence="12" key="1">
    <citation type="submission" date="2020-10" db="EMBL/GenBank/DDBJ databases">
        <authorList>
            <person name="Gilroy R."/>
        </authorList>
    </citation>
    <scope>NUCLEOTIDE SEQUENCE</scope>
    <source>
        <strain evidence="12">D5-748</strain>
    </source>
</reference>
<dbReference type="SUPFAM" id="SSF102114">
    <property type="entry name" value="Radical SAM enzymes"/>
    <property type="match status" value="1"/>
</dbReference>
<keyword evidence="2 8" id="KW-0963">Cytoplasm</keyword>
<dbReference type="Pfam" id="PF18693">
    <property type="entry name" value="TRAM_2"/>
    <property type="match status" value="1"/>
</dbReference>
<comment type="cofactor">
    <cofactor evidence="8">
        <name>[4Fe-4S] cluster</name>
        <dbReference type="ChEBI" id="CHEBI:49883"/>
    </cofactor>
    <text evidence="8">Binds 2 [4Fe-4S] clusters. One cluster is coordinated with 3 cysteines and an exchangeable S-adenosyl-L-methionine.</text>
</comment>
<keyword evidence="1 8" id="KW-0004">4Fe-4S</keyword>
<feature type="binding site" evidence="8">
    <location>
        <position position="54"/>
    </location>
    <ligand>
        <name>[4Fe-4S] cluster</name>
        <dbReference type="ChEBI" id="CHEBI:49883"/>
        <label>1</label>
    </ligand>
</feature>
<dbReference type="GO" id="GO:0035599">
    <property type="term" value="F:aspartic acid methylthiotransferase activity"/>
    <property type="evidence" value="ECO:0007669"/>
    <property type="project" value="TreeGrafter"/>
</dbReference>
<keyword evidence="6 8" id="KW-0408">Iron</keyword>
<evidence type="ECO:0000256" key="8">
    <source>
        <dbReference type="HAMAP-Rule" id="MF_01865"/>
    </source>
</evidence>
<evidence type="ECO:0000256" key="7">
    <source>
        <dbReference type="ARBA" id="ARBA00023014"/>
    </source>
</evidence>
<dbReference type="PROSITE" id="PS51449">
    <property type="entry name" value="MTTASE_N"/>
    <property type="match status" value="1"/>
</dbReference>
<keyword evidence="4 8" id="KW-0949">S-adenosyl-L-methionine</keyword>
<dbReference type="CDD" id="cd01335">
    <property type="entry name" value="Radical_SAM"/>
    <property type="match status" value="1"/>
</dbReference>
<dbReference type="SMART" id="SM00729">
    <property type="entry name" value="Elp3"/>
    <property type="match status" value="1"/>
</dbReference>
<evidence type="ECO:0000256" key="3">
    <source>
        <dbReference type="ARBA" id="ARBA00022679"/>
    </source>
</evidence>
<dbReference type="InterPro" id="IPR012340">
    <property type="entry name" value="NA-bd_OB-fold"/>
</dbReference>
<dbReference type="SFLD" id="SFLDG01061">
    <property type="entry name" value="methylthiotransferase"/>
    <property type="match status" value="1"/>
</dbReference>
<dbReference type="InterPro" id="IPR002792">
    <property type="entry name" value="TRAM_dom"/>
</dbReference>
<dbReference type="GO" id="GO:0051539">
    <property type="term" value="F:4 iron, 4 sulfur cluster binding"/>
    <property type="evidence" value="ECO:0007669"/>
    <property type="project" value="UniProtKB-UniRule"/>
</dbReference>
<evidence type="ECO:0000256" key="1">
    <source>
        <dbReference type="ARBA" id="ARBA00022485"/>
    </source>
</evidence>
<gene>
    <name evidence="8 12" type="primary">rimO</name>
    <name evidence="12" type="ORF">IAC23_08460</name>
</gene>
<keyword evidence="3 8" id="KW-0808">Transferase</keyword>